<accession>A0ABV1D1H0</accession>
<comment type="catalytic activity">
    <reaction evidence="7">
        <text>aldehydo-D-galacturonate = keto-D-tagaturonate</text>
        <dbReference type="Rhea" id="RHEA:27702"/>
        <dbReference type="ChEBI" id="CHEBI:12952"/>
        <dbReference type="ChEBI" id="CHEBI:17886"/>
    </reaction>
</comment>
<dbReference type="Pfam" id="PF02614">
    <property type="entry name" value="UxaC"/>
    <property type="match status" value="1"/>
</dbReference>
<protein>
    <recommendedName>
        <fullName evidence="5 7">Uronate isomerase</fullName>
        <ecNumber evidence="4 7">5.3.1.12</ecNumber>
    </recommendedName>
    <alternativeName>
        <fullName evidence="7">Glucuronate isomerase</fullName>
    </alternativeName>
    <alternativeName>
        <fullName evidence="7">Uronic isomerase</fullName>
    </alternativeName>
</protein>
<comment type="caution">
    <text evidence="8">The sequence shown here is derived from an EMBL/GenBank/DDBJ whole genome shotgun (WGS) entry which is preliminary data.</text>
</comment>
<evidence type="ECO:0000256" key="6">
    <source>
        <dbReference type="ARBA" id="ARBA00023235"/>
    </source>
</evidence>
<dbReference type="HAMAP" id="MF_00675">
    <property type="entry name" value="UxaC"/>
    <property type="match status" value="1"/>
</dbReference>
<name>A0ABV1D1H0_9FIRM</name>
<dbReference type="SUPFAM" id="SSF51556">
    <property type="entry name" value="Metallo-dependent hydrolases"/>
    <property type="match status" value="1"/>
</dbReference>
<evidence type="ECO:0000256" key="3">
    <source>
        <dbReference type="ARBA" id="ARBA00008397"/>
    </source>
</evidence>
<evidence type="ECO:0000256" key="4">
    <source>
        <dbReference type="ARBA" id="ARBA00012546"/>
    </source>
</evidence>
<dbReference type="Gene3D" id="3.20.20.140">
    <property type="entry name" value="Metal-dependent hydrolases"/>
    <property type="match status" value="1"/>
</dbReference>
<dbReference type="EC" id="5.3.1.12" evidence="4 7"/>
<dbReference type="Gene3D" id="1.10.2020.10">
    <property type="entry name" value="uronate isomerase, domain 2, chain A"/>
    <property type="match status" value="1"/>
</dbReference>
<comment type="catalytic activity">
    <reaction evidence="1 7">
        <text>D-glucuronate = D-fructuronate</text>
        <dbReference type="Rhea" id="RHEA:13049"/>
        <dbReference type="ChEBI" id="CHEBI:58720"/>
        <dbReference type="ChEBI" id="CHEBI:59863"/>
        <dbReference type="EC" id="5.3.1.12"/>
    </reaction>
</comment>
<keyword evidence="9" id="KW-1185">Reference proteome</keyword>
<dbReference type="NCBIfam" id="NF002794">
    <property type="entry name" value="PRK02925.1"/>
    <property type="match status" value="1"/>
</dbReference>
<organism evidence="8 9">
    <name type="scientific">Enterocloster hominis</name>
    <name type="common">ex Hitch et al. 2024</name>
    <dbReference type="NCBI Taxonomy" id="1917870"/>
    <lineage>
        <taxon>Bacteria</taxon>
        <taxon>Bacillati</taxon>
        <taxon>Bacillota</taxon>
        <taxon>Clostridia</taxon>
        <taxon>Lachnospirales</taxon>
        <taxon>Lachnospiraceae</taxon>
        <taxon>Enterocloster</taxon>
    </lineage>
</organism>
<dbReference type="Proteomes" id="UP001454086">
    <property type="component" value="Unassembled WGS sequence"/>
</dbReference>
<proteinExistence type="inferred from homology"/>
<dbReference type="PANTHER" id="PTHR30068">
    <property type="entry name" value="URONATE ISOMERASE"/>
    <property type="match status" value="1"/>
</dbReference>
<comment type="pathway">
    <text evidence="2 7">Carbohydrate metabolism; pentose and glucuronate interconversion.</text>
</comment>
<dbReference type="EMBL" id="JBBMFM010000010">
    <property type="protein sequence ID" value="MEQ2424238.1"/>
    <property type="molecule type" value="Genomic_DNA"/>
</dbReference>
<sequence length="465" mass="53610">MRRFMDEDFMLYNDTAKRLYHRYAPTLPIFDYHCHLSAREIYENRPAENIAQLWLGGDHYKWRAMRANGISEERITGSASDYEKFEAYAETLPYAAGNPLYHWSHLELQRYFHIDKVLGPSTCREIWEEANAAIQSGGFTPRRLIMSSNVYGMCTTEDPADSLEYHRKLAEEGFPVKVLPAMRPDSALEIEKKPWRDYMRKLGSVSGVEIRSFQDLKNALEIRMDAFGASGCVAADHGFERFMWAPVPEAAAEEIFRRAIEGEDLGQEEVDAYKSALMVWLGREYSRRKWAMELHMGPVRSRNTRMVACVGEATGFDSIGDHPLAVPLAAYMDELEKTRQLPKTILFSINNRDNMVLATMAGNFQDSSVPSKIQMGTAWWFQDHRDGMEEQMKNLANEGLLGRFIGMLTDSRSFLSYPRHEYFRRILCNLVGNWVEMGEFPEDETILKKMISDISFYNAKAYFDV</sequence>
<reference evidence="8 9" key="1">
    <citation type="submission" date="2024-03" db="EMBL/GenBank/DDBJ databases">
        <title>Human intestinal bacterial collection.</title>
        <authorList>
            <person name="Pauvert C."/>
            <person name="Hitch T.C.A."/>
            <person name="Clavel T."/>
        </authorList>
    </citation>
    <scope>NUCLEOTIDE SEQUENCE [LARGE SCALE GENOMIC DNA]</scope>
    <source>
        <strain evidence="8 9">CLA-SR-H021</strain>
    </source>
</reference>
<evidence type="ECO:0000256" key="7">
    <source>
        <dbReference type="HAMAP-Rule" id="MF_00675"/>
    </source>
</evidence>
<dbReference type="PANTHER" id="PTHR30068:SF4">
    <property type="entry name" value="URONATE ISOMERASE"/>
    <property type="match status" value="1"/>
</dbReference>
<dbReference type="InterPro" id="IPR032466">
    <property type="entry name" value="Metal_Hydrolase"/>
</dbReference>
<evidence type="ECO:0000256" key="1">
    <source>
        <dbReference type="ARBA" id="ARBA00001165"/>
    </source>
</evidence>
<evidence type="ECO:0000256" key="2">
    <source>
        <dbReference type="ARBA" id="ARBA00004892"/>
    </source>
</evidence>
<evidence type="ECO:0000313" key="8">
    <source>
        <dbReference type="EMBL" id="MEQ2424238.1"/>
    </source>
</evidence>
<evidence type="ECO:0000256" key="5">
    <source>
        <dbReference type="ARBA" id="ARBA00020555"/>
    </source>
</evidence>
<keyword evidence="6 7" id="KW-0413">Isomerase</keyword>
<dbReference type="RefSeq" id="WP_349117793.1">
    <property type="nucleotide sequence ID" value="NZ_JBBMFM010000010.1"/>
</dbReference>
<comment type="similarity">
    <text evidence="3 7">Belongs to the metallo-dependent hydrolases superfamily. Uronate isomerase family.</text>
</comment>
<gene>
    <name evidence="7 8" type="primary">uxaC</name>
    <name evidence="8" type="ORF">WMQ36_04575</name>
</gene>
<dbReference type="GO" id="GO:0008880">
    <property type="term" value="F:glucuronate isomerase activity"/>
    <property type="evidence" value="ECO:0007669"/>
    <property type="project" value="UniProtKB-EC"/>
</dbReference>
<evidence type="ECO:0000313" key="9">
    <source>
        <dbReference type="Proteomes" id="UP001454086"/>
    </source>
</evidence>
<dbReference type="InterPro" id="IPR003766">
    <property type="entry name" value="Uronate_isomerase"/>
</dbReference>